<dbReference type="Pfam" id="PF15870">
    <property type="entry name" value="EloA-BP1"/>
    <property type="match status" value="2"/>
</dbReference>
<comment type="subcellular location">
    <subcellularLocation>
        <location evidence="1">Nucleus</location>
    </subcellularLocation>
</comment>
<feature type="region of interest" description="Disordered" evidence="8">
    <location>
        <begin position="734"/>
        <end position="793"/>
    </location>
</feature>
<keyword evidence="11" id="KW-1185">Reference proteome</keyword>
<feature type="compositionally biased region" description="Basic and acidic residues" evidence="8">
    <location>
        <begin position="607"/>
        <end position="625"/>
    </location>
</feature>
<reference evidence="10 11" key="1">
    <citation type="journal article" date="2020" name="Mol. Biol. Evol.">
        <title>Interspecific Gene Flow and the Evolution of Specialization in Black and White Rhinoceros.</title>
        <authorList>
            <person name="Moodley Y."/>
            <person name="Westbury M.V."/>
            <person name="Russo I.M."/>
            <person name="Gopalakrishnan S."/>
            <person name="Rakotoarivelo A."/>
            <person name="Olsen R.A."/>
            <person name="Prost S."/>
            <person name="Tunstall T."/>
            <person name="Ryder O.A."/>
            <person name="Dalen L."/>
            <person name="Bruford M.W."/>
        </authorList>
    </citation>
    <scope>NUCLEOTIDE SEQUENCE [LARGE SCALE GENOMIC DNA]</scope>
    <source>
        <strain evidence="10">SBR-YM</strain>
        <tissue evidence="10">Skin</tissue>
    </source>
</reference>
<feature type="compositionally biased region" description="Acidic residues" evidence="8">
    <location>
        <begin position="637"/>
        <end position="647"/>
    </location>
</feature>
<feature type="compositionally biased region" description="Basic and acidic residues" evidence="8">
    <location>
        <begin position="740"/>
        <end position="762"/>
    </location>
</feature>
<dbReference type="InterPro" id="IPR013520">
    <property type="entry name" value="Ribonucl_H"/>
</dbReference>
<dbReference type="InterPro" id="IPR012337">
    <property type="entry name" value="RNaseH-like_sf"/>
</dbReference>
<dbReference type="FunFam" id="3.30.420.10:FF:000021">
    <property type="entry name" value="RNA exonuclease 1 homolog"/>
    <property type="match status" value="1"/>
</dbReference>
<name>A0A7J7EYJ9_DICBM</name>
<sequence length="1409" mass="151358">MGRDTKRTHTLPSTHLVGFSGCCTFFERTTAFVFYAHGLLPWLGFSRFPFQVSCGCPSSTRCSLAVGTSVVSALSLAHARPGGLAYGRESGWDGVLKAPSPAEPCMQQTELGGVCRAPLSAPLPPPCPELGSSTHTPIPCRVSLCPLPCLRVRPSAGILPAPPDWRKQLGVASVWAWPRLGYDPYNPELPKPPVQRENGALGGGDEPRSDILELELVNQAIEAVRSEVELEQRRYQELLETAREHGSAEAPALAPRGPAACSAGLDEDAFPLSFDYNPGGRSLLSPDAGYQPTPLAAPAEPGSKYSLASLDRAPGHGGGGGGALEYVPKAVSQPRRYSRPVPSGKYVVDDSRPSTDLEYDPLSNFSARLLGRASSRDDRAPKRPRGPRAREPHTPALKKPCHPLGGCEARFSDSDDDATVAPGDGPATCSPPRAQVGAESKAPGKPGSRGGQEPEEGGLRETKEMAVQYDVGDLGQPPKGPGEPPPAKPSSPARASQDRSDPKEGRPKKKTRGPPPAPGHKDGVRKTNGGKEGERARLAQKPCADKRGPQAGSPRHRAERPQGTKKKPSLATSVASSGKDRPRPSPTPGGAPQLPDRTGGKSPAGKLGERKARSLDEGASRDAPKPPRRALSHVDLFGDESEDEEPGPTEPGLRPPAPPSLSSTSDSDSDSDSSLGLSAAGGPPKRLKASPPPSPALSSSSSSSGAGSDVDYAALEKEIDFDSDPMEECLRIFNESTSVKTEDKGRLARQPPKEEKIEDKGHSGLTTLFPGQKRRISHLSKQGKEPAAPSGLLWVPPTYSQVPKFVIVQAEPVRRGLAPPARPPTAQEVCYRRAQQAQRESASWLQAAQRPAEKASSVHISAPGEKKRIAHVPNPRLAAAPTGAKRTLEASSSQPLNGPEPGSQPLKTRTLSGMASKTTTTVTPKRVAHSPSLQSLKKPIIPKEFGGKVPTVIRQRYLNLFIEECLKFCSSNQEAIEKVRAPGRWRRGAGARLRGCTVSWDISPLRRPRAAVTDTGGLLGPGPPAEQRLSPGTERGEGGLRPQPQQEHLPERGCEHPQEATGPGPQRCACSPHGGRRVVSHEAVLGGKLAAKTSFSLSRPSSPRVEDLKGAALYSRLREYLLTEDQLKENGYPFPHPERPGGAVLFTADEKKPKDSSCRICCRCGTEYLVASSGRCVRDEECYYHWGRLRRNRVAGGWETQYTCCSAAIGSTGCQVAKQHVQDGRKENLEGFVKTFDKELSEDGHPGIYALDCEMSYTTYGLELTRVTVVDTDMQVVYDTFVKPDNEIVDYNTRFSGVTEADLTDTSISLRDVQAVLLSMFSADTILIGHSLESDLLALKVIHSTVVDTSVLFPHRLGLPYKRSLRNLMADYLRQIIQDNVDGHSSSEDASACMHLVIWKIREDAKTKR</sequence>
<dbReference type="PROSITE" id="PS51257">
    <property type="entry name" value="PROKAR_LIPOPROTEIN"/>
    <property type="match status" value="1"/>
</dbReference>
<keyword evidence="4" id="KW-0378">Hydrolase</keyword>
<dbReference type="SUPFAM" id="SSF53098">
    <property type="entry name" value="Ribonuclease H-like"/>
    <property type="match status" value="1"/>
</dbReference>
<evidence type="ECO:0000256" key="5">
    <source>
        <dbReference type="ARBA" id="ARBA00022839"/>
    </source>
</evidence>
<dbReference type="GO" id="GO:0005634">
    <property type="term" value="C:nucleus"/>
    <property type="evidence" value="ECO:0007669"/>
    <property type="project" value="UniProtKB-SubCell"/>
</dbReference>
<evidence type="ECO:0000256" key="3">
    <source>
        <dbReference type="ARBA" id="ARBA00022722"/>
    </source>
</evidence>
<evidence type="ECO:0000256" key="8">
    <source>
        <dbReference type="SAM" id="MobiDB-lite"/>
    </source>
</evidence>
<gene>
    <name evidence="10" type="ORF">HPG69_006325</name>
</gene>
<feature type="region of interest" description="Disordered" evidence="8">
    <location>
        <begin position="1012"/>
        <end position="1073"/>
    </location>
</feature>
<feature type="domain" description="Exonuclease" evidence="9">
    <location>
        <begin position="1247"/>
        <end position="1406"/>
    </location>
</feature>
<feature type="compositionally biased region" description="Polar residues" evidence="8">
    <location>
        <begin position="905"/>
        <end position="923"/>
    </location>
</feature>
<dbReference type="CDD" id="cd06145">
    <property type="entry name" value="REX1_like"/>
    <property type="match status" value="1"/>
</dbReference>
<comment type="caution">
    <text evidence="10">The sequence shown here is derived from an EMBL/GenBank/DDBJ whole genome shotgun (WGS) entry which is preliminary data.</text>
</comment>
<comment type="similarity">
    <text evidence="2">Belongs to the REXO1/REXO3 family.</text>
</comment>
<dbReference type="InterPro" id="IPR031736">
    <property type="entry name" value="REXO1-like_dom"/>
</dbReference>
<dbReference type="EMBL" id="JACDTQ010001914">
    <property type="protein sequence ID" value="KAF5920728.1"/>
    <property type="molecule type" value="Genomic_DNA"/>
</dbReference>
<feature type="compositionally biased region" description="Pro residues" evidence="8">
    <location>
        <begin position="478"/>
        <end position="489"/>
    </location>
</feature>
<evidence type="ECO:0000259" key="9">
    <source>
        <dbReference type="SMART" id="SM00479"/>
    </source>
</evidence>
<keyword evidence="6" id="KW-0539">Nucleus</keyword>
<feature type="region of interest" description="Disordered" evidence="8">
    <location>
        <begin position="841"/>
        <end position="931"/>
    </location>
</feature>
<dbReference type="Proteomes" id="UP000551758">
    <property type="component" value="Unassembled WGS sequence"/>
</dbReference>
<proteinExistence type="inferred from homology"/>
<evidence type="ECO:0000256" key="7">
    <source>
        <dbReference type="SAM" id="Coils"/>
    </source>
</evidence>
<keyword evidence="5" id="KW-0269">Exonuclease</keyword>
<dbReference type="PANTHER" id="PTHR12801:SF62">
    <property type="entry name" value="RNA EXONUCLEASE 1 HOMOLOG"/>
    <property type="match status" value="1"/>
</dbReference>
<feature type="compositionally biased region" description="Low complexity" evidence="8">
    <location>
        <begin position="696"/>
        <end position="708"/>
    </location>
</feature>
<feature type="compositionally biased region" description="Basic residues" evidence="8">
    <location>
        <begin position="554"/>
        <end position="568"/>
    </location>
</feature>
<evidence type="ECO:0000256" key="2">
    <source>
        <dbReference type="ARBA" id="ARBA00006357"/>
    </source>
</evidence>
<dbReference type="GO" id="GO:0004527">
    <property type="term" value="F:exonuclease activity"/>
    <property type="evidence" value="ECO:0007669"/>
    <property type="project" value="UniProtKB-KW"/>
</dbReference>
<dbReference type="GO" id="GO:0003676">
    <property type="term" value="F:nucleic acid binding"/>
    <property type="evidence" value="ECO:0007669"/>
    <property type="project" value="InterPro"/>
</dbReference>
<feature type="compositionally biased region" description="Low complexity" evidence="8">
    <location>
        <begin position="660"/>
        <end position="684"/>
    </location>
</feature>
<feature type="coiled-coil region" evidence="7">
    <location>
        <begin position="214"/>
        <end position="241"/>
    </location>
</feature>
<evidence type="ECO:0000256" key="4">
    <source>
        <dbReference type="ARBA" id="ARBA00022801"/>
    </source>
</evidence>
<keyword evidence="3" id="KW-0540">Nuclease</keyword>
<feature type="compositionally biased region" description="Basic and acidic residues" evidence="8">
    <location>
        <begin position="496"/>
        <end position="505"/>
    </location>
</feature>
<feature type="region of interest" description="Disordered" evidence="8">
    <location>
        <begin position="283"/>
        <end position="711"/>
    </location>
</feature>
<protein>
    <recommendedName>
        <fullName evidence="9">Exonuclease domain-containing protein</fullName>
    </recommendedName>
</protein>
<dbReference type="PANTHER" id="PTHR12801">
    <property type="entry name" value="RNA EXONUCLEASE REXO1 / RECO3 FAMILY MEMBER-RELATED"/>
    <property type="match status" value="1"/>
</dbReference>
<feature type="compositionally biased region" description="Basic and acidic residues" evidence="8">
    <location>
        <begin position="1048"/>
        <end position="1058"/>
    </location>
</feature>
<dbReference type="Gene3D" id="3.30.420.10">
    <property type="entry name" value="Ribonuclease H-like superfamily/Ribonuclease H"/>
    <property type="match status" value="1"/>
</dbReference>
<evidence type="ECO:0000256" key="1">
    <source>
        <dbReference type="ARBA" id="ARBA00004123"/>
    </source>
</evidence>
<evidence type="ECO:0000313" key="11">
    <source>
        <dbReference type="Proteomes" id="UP000551758"/>
    </source>
</evidence>
<dbReference type="InterPro" id="IPR036397">
    <property type="entry name" value="RNaseH_sf"/>
</dbReference>
<evidence type="ECO:0000256" key="6">
    <source>
        <dbReference type="ARBA" id="ARBA00023242"/>
    </source>
</evidence>
<dbReference type="InterPro" id="IPR047021">
    <property type="entry name" value="REXO1/3/4-like"/>
</dbReference>
<accession>A0A7J7EYJ9</accession>
<dbReference type="SMART" id="SM00479">
    <property type="entry name" value="EXOIII"/>
    <property type="match status" value="1"/>
</dbReference>
<feature type="compositionally biased region" description="Basic and acidic residues" evidence="8">
    <location>
        <begin position="519"/>
        <end position="548"/>
    </location>
</feature>
<organism evidence="10 11">
    <name type="scientific">Diceros bicornis minor</name>
    <name type="common">South-central black rhinoceros</name>
    <dbReference type="NCBI Taxonomy" id="77932"/>
    <lineage>
        <taxon>Eukaryota</taxon>
        <taxon>Metazoa</taxon>
        <taxon>Chordata</taxon>
        <taxon>Craniata</taxon>
        <taxon>Vertebrata</taxon>
        <taxon>Euteleostomi</taxon>
        <taxon>Mammalia</taxon>
        <taxon>Eutheria</taxon>
        <taxon>Laurasiatheria</taxon>
        <taxon>Perissodactyla</taxon>
        <taxon>Rhinocerotidae</taxon>
        <taxon>Diceros</taxon>
    </lineage>
</organism>
<evidence type="ECO:0000313" key="10">
    <source>
        <dbReference type="EMBL" id="KAF5920728.1"/>
    </source>
</evidence>
<dbReference type="InterPro" id="IPR034922">
    <property type="entry name" value="REX1-like_exo"/>
</dbReference>
<keyword evidence="7" id="KW-0175">Coiled coil</keyword>